<reference evidence="1" key="1">
    <citation type="submission" date="2023-09" db="EMBL/GenBank/DDBJ databases">
        <title>Undibacterium sp. 20NA77.5 isolated from freshwater.</title>
        <authorList>
            <person name="Le V."/>
            <person name="Ko S.-R."/>
            <person name="Ahn C.-Y."/>
            <person name="Oh H.-M."/>
        </authorList>
    </citation>
    <scope>NUCLEOTIDE SEQUENCE</scope>
    <source>
        <strain evidence="1">20NA77.5</strain>
    </source>
</reference>
<proteinExistence type="predicted"/>
<organism evidence="1 2">
    <name type="scientific">Undibacterium cyanobacteriorum</name>
    <dbReference type="NCBI Taxonomy" id="3073561"/>
    <lineage>
        <taxon>Bacteria</taxon>
        <taxon>Pseudomonadati</taxon>
        <taxon>Pseudomonadota</taxon>
        <taxon>Betaproteobacteria</taxon>
        <taxon>Burkholderiales</taxon>
        <taxon>Oxalobacteraceae</taxon>
        <taxon>Undibacterium</taxon>
    </lineage>
</organism>
<accession>A0ABY9RG19</accession>
<dbReference type="EMBL" id="CP133720">
    <property type="protein sequence ID" value="WMW80182.1"/>
    <property type="molecule type" value="Genomic_DNA"/>
</dbReference>
<protein>
    <submittedName>
        <fullName evidence="1">Uncharacterized protein</fullName>
    </submittedName>
</protein>
<keyword evidence="2" id="KW-1185">Reference proteome</keyword>
<name>A0ABY9RG19_9BURK</name>
<sequence>MNTLPNIPQQTWKGEMMKQWKIIMSAIVVAVIANTSMAGEKSVKLPSGWMPHGSLGSLYWTGFSAPDSTECGTSCFMLVGIQDEAHQKPGAFAAITKMVDVSQFQDHEFSLSLKYSQDGRLEDKDVWLRFFDERGEIAKLRVPLLERANDAFASTQMNFLVPRHAQKMEMGFGLSGFGRLEFGDLKLTPIQQRESLIKHITNTSTTSITKNEDILALRVDR</sequence>
<evidence type="ECO:0000313" key="1">
    <source>
        <dbReference type="EMBL" id="WMW80182.1"/>
    </source>
</evidence>
<dbReference type="RefSeq" id="WP_309481675.1">
    <property type="nucleotide sequence ID" value="NZ_CP133720.1"/>
</dbReference>
<dbReference type="Proteomes" id="UP001181355">
    <property type="component" value="Chromosome"/>
</dbReference>
<gene>
    <name evidence="1" type="ORF">RF679_16235</name>
</gene>
<evidence type="ECO:0000313" key="2">
    <source>
        <dbReference type="Proteomes" id="UP001181355"/>
    </source>
</evidence>